<gene>
    <name evidence="1" type="ORF">ABR62_04570</name>
</gene>
<evidence type="ECO:0000313" key="1">
    <source>
        <dbReference type="EMBL" id="KRO52456.1"/>
    </source>
</evidence>
<evidence type="ECO:0008006" key="3">
    <source>
        <dbReference type="Google" id="ProtNLM"/>
    </source>
</evidence>
<dbReference type="Proteomes" id="UP000053054">
    <property type="component" value="Unassembled WGS sequence"/>
</dbReference>
<sequence length="758" mass="82213">SSRYLVIVAPENGCIWSGVALTSRASKSGGTLILHNTIKGFVIAHELGHLLGLGHSNLIRCPANAADGSWGSCRAIEYGGSIDLMSNVDVSTPLSTYHQWRMGLLDSSEVIKSWGSNSYEINSVNLAGKERAIFLRQGGSTYWIEYRSATPSYKAGLVIYRSDPPPASAILSPNPLDSAQSPTMALGTDIWMMNLDNYIYDSSKSISAGSMSLALSEKLFIAGGDISIQATLLSEQSVSIAITRDIKGPPAKPILAALNTWGSGEAQLFDQRYLDQLNGIDQVEISINDEIRPLLISTKQDWEPTYLDPFSSPNEVLVRDIPEGRYKLAVRVKDKNGQWSPFSDSREVNIDRGYPIAGKEINFQSFSSDLVEVALKNFKDEGVGLCLTQVTTPEGWVRSRNILSKEPIIQVPLNLKGESRLASYDCLGNGVSADLSSEIKLKLAKDLKRSGTWKSAAKRYPEGSIRCIKNCSLSIPISGEVGLVLASGSISYSLDSSSSSQFKAKSRQGRYQVLSINSSSGQSLKITGKSFSLIGLLEGGISLENLEQVDRGELIQDSSLELSEQRALNRYGFGSEDFDPSWVVLPMARGTTLDDPSLDLCSASYPSESERIARRQVIANKAGSEYVFLSSEVVRYSSLAASAQAILELKENYRKCQLNGGGVESDGGFVNYTFLQLPKYATKLVPVENLLIAYAKIGQGPSERSLLGIYQFQGTIFSGLYLVKGANSSFSSDEVLRWIEAAGVIAKRLDAAKSSASA</sequence>
<comment type="caution">
    <text evidence="1">The sequence shown here is derived from an EMBL/GenBank/DDBJ whole genome shotgun (WGS) entry which is preliminary data.</text>
</comment>
<reference evidence="1 2" key="1">
    <citation type="submission" date="2015-10" db="EMBL/GenBank/DDBJ databases">
        <title>Metagenome-Assembled Genomes uncover a global brackish microbiome.</title>
        <authorList>
            <person name="Hugerth L.W."/>
            <person name="Larsson J."/>
            <person name="Alneberg J."/>
            <person name="Lindh M.V."/>
            <person name="Legrand C."/>
            <person name="Pinhassi J."/>
            <person name="Andersson A.F."/>
        </authorList>
    </citation>
    <scope>NUCLEOTIDE SEQUENCE [LARGE SCALE GENOMIC DNA]</scope>
    <source>
        <strain evidence="1">BACL2 MAG-120820-bin50</strain>
    </source>
</reference>
<dbReference type="SUPFAM" id="SSF55486">
    <property type="entry name" value="Metalloproteases ('zincins'), catalytic domain"/>
    <property type="match status" value="1"/>
</dbReference>
<dbReference type="EMBL" id="LIAU01000126">
    <property type="protein sequence ID" value="KRO52456.1"/>
    <property type="molecule type" value="Genomic_DNA"/>
</dbReference>
<dbReference type="AlphaFoldDB" id="A0A0R2QQ53"/>
<evidence type="ECO:0000313" key="2">
    <source>
        <dbReference type="Proteomes" id="UP000053054"/>
    </source>
</evidence>
<accession>A0A0R2QQ53</accession>
<feature type="non-terminal residue" evidence="1">
    <location>
        <position position="1"/>
    </location>
</feature>
<proteinExistence type="predicted"/>
<organism evidence="1 2">
    <name type="scientific">Actinobacteria bacterium BACL2 MAG-120820-bin50</name>
    <dbReference type="NCBI Taxonomy" id="1655570"/>
    <lineage>
        <taxon>Bacteria</taxon>
        <taxon>Bacillati</taxon>
        <taxon>Actinomycetota</taxon>
        <taxon>Actinomycetes</taxon>
        <taxon>Actinomycetes incertae sedis</taxon>
        <taxon>ac1 cluster</taxon>
    </lineage>
</organism>
<protein>
    <recommendedName>
        <fullName evidence="3">Peptidase M11 gametolysin domain-containing protein</fullName>
    </recommendedName>
</protein>
<name>A0A0R2QQ53_9ACTN</name>